<dbReference type="InterPro" id="IPR001810">
    <property type="entry name" value="F-box_dom"/>
</dbReference>
<organism evidence="3 4">
    <name type="scientific">Malus domestica</name>
    <name type="common">Apple</name>
    <name type="synonym">Pyrus malus</name>
    <dbReference type="NCBI Taxonomy" id="3750"/>
    <lineage>
        <taxon>Eukaryota</taxon>
        <taxon>Viridiplantae</taxon>
        <taxon>Streptophyta</taxon>
        <taxon>Embryophyta</taxon>
        <taxon>Tracheophyta</taxon>
        <taxon>Spermatophyta</taxon>
        <taxon>Magnoliopsida</taxon>
        <taxon>eudicotyledons</taxon>
        <taxon>Gunneridae</taxon>
        <taxon>Pentapetalae</taxon>
        <taxon>rosids</taxon>
        <taxon>fabids</taxon>
        <taxon>Rosales</taxon>
        <taxon>Rosaceae</taxon>
        <taxon>Amygdaloideae</taxon>
        <taxon>Maleae</taxon>
        <taxon>Malus</taxon>
    </lineage>
</organism>
<dbReference type="CDD" id="cd09917">
    <property type="entry name" value="F-box_SF"/>
    <property type="match status" value="1"/>
</dbReference>
<gene>
    <name evidence="3" type="ORF">DVH24_038072</name>
</gene>
<dbReference type="InterPro" id="IPR036047">
    <property type="entry name" value="F-box-like_dom_sf"/>
</dbReference>
<evidence type="ECO:0000313" key="3">
    <source>
        <dbReference type="EMBL" id="RXI03798.1"/>
    </source>
</evidence>
<comment type="caution">
    <text evidence="3">The sequence shown here is derived from an EMBL/GenBank/DDBJ whole genome shotgun (WGS) entry which is preliminary data.</text>
</comment>
<dbReference type="Pfam" id="PF00646">
    <property type="entry name" value="F-box"/>
    <property type="match status" value="1"/>
</dbReference>
<dbReference type="Pfam" id="PF03478">
    <property type="entry name" value="Beta-prop_KIB1-4"/>
    <property type="match status" value="1"/>
</dbReference>
<feature type="domain" description="KIB1-4 beta-propeller" evidence="2">
    <location>
        <begin position="125"/>
        <end position="406"/>
    </location>
</feature>
<evidence type="ECO:0000313" key="4">
    <source>
        <dbReference type="Proteomes" id="UP000290289"/>
    </source>
</evidence>
<dbReference type="PANTHER" id="PTHR44259">
    <property type="entry name" value="OS07G0183000 PROTEIN-RELATED"/>
    <property type="match status" value="1"/>
</dbReference>
<feature type="domain" description="F-box" evidence="1">
    <location>
        <begin position="55"/>
        <end position="85"/>
    </location>
</feature>
<sequence>MLAPKETNEDLALPDDACPVLNVGEEKEIGMQGLEKKNNSVNEVEVVDGRWQRPPLDIMENIVQRLDLLDRIRLSILCKYWRMIVMQIIRSAPPFPWLVGRSEATSWLLFGTQPSSSYLEFSIPPEGRVIKLGLPKRNQGCFHSSSKGWLIMVNEEHSEVFLLNPISGAKHELPSLRRIPYFKKFGGKADRFVDKIALSSSNLSECTVAAIFSSGEIGVCRPKKGWKISRMWDRKTYPSCLLFSSCGMLYVLVENTVKNSKSGHVVTRTLCLGDGDQLELKLVYDKEKSRKGSFNCWGEGDFLDVKVKDESYLIESTTSNAVLLIRQIKDQMKTDLNTWTRTHDFLVYKIDPENGESFIEVQSLGNQILFVTRRGCSFSFPVSNSNGSEANCIYFVELGGIDHDDMFCVENSGHSRTTMCDFSHPFYLDGRKFGRSKKFYDSIETEFTWGVSWYSPSLQ</sequence>
<dbReference type="SUPFAM" id="SSF81383">
    <property type="entry name" value="F-box domain"/>
    <property type="match status" value="1"/>
</dbReference>
<protein>
    <recommendedName>
        <fullName evidence="5">F-box domain-containing protein</fullName>
    </recommendedName>
</protein>
<dbReference type="Proteomes" id="UP000290289">
    <property type="component" value="Chromosome 3"/>
</dbReference>
<evidence type="ECO:0008006" key="5">
    <source>
        <dbReference type="Google" id="ProtNLM"/>
    </source>
</evidence>
<reference evidence="3 4" key="1">
    <citation type="submission" date="2018-10" db="EMBL/GenBank/DDBJ databases">
        <title>A high-quality apple genome assembly.</title>
        <authorList>
            <person name="Hu J."/>
        </authorList>
    </citation>
    <scope>NUCLEOTIDE SEQUENCE [LARGE SCALE GENOMIC DNA]</scope>
    <source>
        <strain evidence="4">cv. HFTH1</strain>
        <tissue evidence="3">Young leaf</tissue>
    </source>
</reference>
<dbReference type="InterPro" id="IPR050942">
    <property type="entry name" value="F-box_BR-signaling"/>
</dbReference>
<dbReference type="AlphaFoldDB" id="A0A498K8P6"/>
<dbReference type="PANTHER" id="PTHR44259:SF114">
    <property type="entry name" value="OS06G0707300 PROTEIN"/>
    <property type="match status" value="1"/>
</dbReference>
<evidence type="ECO:0000259" key="1">
    <source>
        <dbReference type="Pfam" id="PF00646"/>
    </source>
</evidence>
<dbReference type="InterPro" id="IPR005174">
    <property type="entry name" value="KIB1-4_b-propeller"/>
</dbReference>
<name>A0A498K8P6_MALDO</name>
<accession>A0A498K8P6</accession>
<keyword evidence="4" id="KW-1185">Reference proteome</keyword>
<proteinExistence type="predicted"/>
<evidence type="ECO:0000259" key="2">
    <source>
        <dbReference type="Pfam" id="PF03478"/>
    </source>
</evidence>
<dbReference type="EMBL" id="RDQH01000329">
    <property type="protein sequence ID" value="RXI03798.1"/>
    <property type="molecule type" value="Genomic_DNA"/>
</dbReference>